<evidence type="ECO:0000313" key="1">
    <source>
        <dbReference type="EMBL" id="KAJ5477459.1"/>
    </source>
</evidence>
<proteinExistence type="predicted"/>
<dbReference type="AlphaFoldDB" id="A0A9W9WVE5"/>
<accession>A0A9W9WVE5</accession>
<reference evidence="1" key="1">
    <citation type="submission" date="2022-12" db="EMBL/GenBank/DDBJ databases">
        <authorList>
            <person name="Petersen C."/>
        </authorList>
    </citation>
    <scope>NUCLEOTIDE SEQUENCE</scope>
    <source>
        <strain evidence="1">IBT 30728</strain>
    </source>
</reference>
<keyword evidence="2" id="KW-1185">Reference proteome</keyword>
<dbReference type="GeneID" id="81627453"/>
<comment type="caution">
    <text evidence="1">The sequence shown here is derived from an EMBL/GenBank/DDBJ whole genome shotgun (WGS) entry which is preliminary data.</text>
</comment>
<reference evidence="1" key="2">
    <citation type="journal article" date="2023" name="IMA Fungus">
        <title>Comparative genomic study of the Penicillium genus elucidates a diverse pangenome and 15 lateral gene transfer events.</title>
        <authorList>
            <person name="Petersen C."/>
            <person name="Sorensen T."/>
            <person name="Nielsen M.R."/>
            <person name="Sondergaard T.E."/>
            <person name="Sorensen J.L."/>
            <person name="Fitzpatrick D.A."/>
            <person name="Frisvad J.C."/>
            <person name="Nielsen K.L."/>
        </authorList>
    </citation>
    <scope>NUCLEOTIDE SEQUENCE</scope>
    <source>
        <strain evidence="1">IBT 30728</strain>
    </source>
</reference>
<protein>
    <submittedName>
        <fullName evidence="1">Uncharacterized protein</fullName>
    </submittedName>
</protein>
<name>A0A9W9WVE5_9EURO</name>
<dbReference type="Proteomes" id="UP001148312">
    <property type="component" value="Unassembled WGS sequence"/>
</dbReference>
<organism evidence="1 2">
    <name type="scientific">Penicillium diatomitis</name>
    <dbReference type="NCBI Taxonomy" id="2819901"/>
    <lineage>
        <taxon>Eukaryota</taxon>
        <taxon>Fungi</taxon>
        <taxon>Dikarya</taxon>
        <taxon>Ascomycota</taxon>
        <taxon>Pezizomycotina</taxon>
        <taxon>Eurotiomycetes</taxon>
        <taxon>Eurotiomycetidae</taxon>
        <taxon>Eurotiales</taxon>
        <taxon>Aspergillaceae</taxon>
        <taxon>Penicillium</taxon>
    </lineage>
</organism>
<dbReference type="EMBL" id="JAPWDQ010000010">
    <property type="protein sequence ID" value="KAJ5477459.1"/>
    <property type="molecule type" value="Genomic_DNA"/>
</dbReference>
<evidence type="ECO:0000313" key="2">
    <source>
        <dbReference type="Proteomes" id="UP001148312"/>
    </source>
</evidence>
<gene>
    <name evidence="1" type="ORF">N7539_007603</name>
</gene>
<sequence>MTLAAGCTAAPPWRVVAAQEGPAAWAAAGAVWLEFHRQGRDDARRPVALVGEMQITSYSGGLAPNRKALEG</sequence>
<dbReference type="RefSeq" id="XP_056788003.1">
    <property type="nucleotide sequence ID" value="XM_056937204.1"/>
</dbReference>